<reference evidence="3 4" key="1">
    <citation type="submission" date="2019-06" db="EMBL/GenBank/DDBJ databases">
        <title>A chromosomal-level reference genome of Carpinus fangiana (Coryloideae, Betulaceae).</title>
        <authorList>
            <person name="Yang X."/>
            <person name="Wang Z."/>
            <person name="Zhang L."/>
            <person name="Hao G."/>
            <person name="Liu J."/>
            <person name="Yang Y."/>
        </authorList>
    </citation>
    <scope>NUCLEOTIDE SEQUENCE [LARGE SCALE GENOMIC DNA]</scope>
    <source>
        <strain evidence="3">Cfa_2016G</strain>
        <tissue evidence="3">Leaf</tissue>
    </source>
</reference>
<dbReference type="PANTHER" id="PTHR46775:SF2">
    <property type="entry name" value="GBF-INTERACTING PROTEIN 1-LIKE"/>
    <property type="match status" value="1"/>
</dbReference>
<protein>
    <recommendedName>
        <fullName evidence="2">GBF-interacting protein 1 N-terminal domain-containing protein</fullName>
    </recommendedName>
</protein>
<proteinExistence type="predicted"/>
<organism evidence="3 4">
    <name type="scientific">Carpinus fangiana</name>
    <dbReference type="NCBI Taxonomy" id="176857"/>
    <lineage>
        <taxon>Eukaryota</taxon>
        <taxon>Viridiplantae</taxon>
        <taxon>Streptophyta</taxon>
        <taxon>Embryophyta</taxon>
        <taxon>Tracheophyta</taxon>
        <taxon>Spermatophyta</taxon>
        <taxon>Magnoliopsida</taxon>
        <taxon>eudicotyledons</taxon>
        <taxon>Gunneridae</taxon>
        <taxon>Pentapetalae</taxon>
        <taxon>rosids</taxon>
        <taxon>fabids</taxon>
        <taxon>Fagales</taxon>
        <taxon>Betulaceae</taxon>
        <taxon>Carpinus</taxon>
    </lineage>
</organism>
<dbReference type="PANTHER" id="PTHR46775">
    <property type="entry name" value="FLOCCULATION PROTEIN (DUF1296)"/>
    <property type="match status" value="1"/>
</dbReference>
<evidence type="ECO:0000259" key="2">
    <source>
        <dbReference type="Pfam" id="PF06972"/>
    </source>
</evidence>
<accession>A0A5N6RIL6</accession>
<feature type="region of interest" description="Disordered" evidence="1">
    <location>
        <begin position="488"/>
        <end position="507"/>
    </location>
</feature>
<feature type="compositionally biased region" description="Gly residues" evidence="1">
    <location>
        <begin position="99"/>
        <end position="110"/>
    </location>
</feature>
<sequence>MAAAVASEGGGGWEEARVSQSIPDHTRKTIETIREITGKQHSDEEIYTVFLECALDPNETAQKLLYLDTFHVVKRKRERRKENLSSGKSEGSRFTQGRLGRGGQDYGGGRNMAARRENGINHTTERGGSVPVAQKTKNNAAPFLKKASAVLPNGPTSMSNGSLTHGPSPQSSVGGHVPKGSSAVIAAFPPTGSAVKQGKSTSGTNKHVGSPSLDAEPNNLQGNKHVSLDVSDLGLPKNEKAASKTVSSKQKKGASSKSQVVQKDKVSDPSQSSSPVSDGSSDYANRSTDEAVIPKEVIASEVVTTTVEATSQSPAELNVNDKQLVTFPNHFQVSEVMKRGLTFGSFDSIFELSMKSVSGTGGNNTTVSVVESSQESDETAKEPSSNQVVSLDAPEDFLDHPESLSETVLEHVPPSEGNGSSNADSKDDQMKQEILLPPEGPQNTTVQNAPNYNFGLVPTMLGSQHVQFEGSESQAQEMSRFPNFVNGNSPALSSRSPTPPIQSSVPPQSVPFLRQPYPLIPYSPYYHPFYIAQMHQYLGHNGFPQQPSTGNVYLTQASVPAAGVKSSLPQLKPGANAGNPNHIGLPFAGSFIAPPVGYNPGSAVTSGSSTGIEDLASSQLKENHIYTTGQLNEGPAVWIPSQEMSNLRLNSLYNLPPHGQHVAFPPAQAGHSAFSGIYSGQPLAASSPMLQHSQAMAGAVETVAPPSGVFQQPQHAQMNWISNF</sequence>
<dbReference type="EMBL" id="CM017327">
    <property type="protein sequence ID" value="KAE8098893.1"/>
    <property type="molecule type" value="Genomic_DNA"/>
</dbReference>
<feature type="region of interest" description="Disordered" evidence="1">
    <location>
        <begin position="356"/>
        <end position="389"/>
    </location>
</feature>
<feature type="region of interest" description="Disordered" evidence="1">
    <location>
        <begin position="77"/>
        <end position="132"/>
    </location>
</feature>
<dbReference type="Proteomes" id="UP000327013">
    <property type="component" value="Chromosome 7"/>
</dbReference>
<keyword evidence="4" id="KW-1185">Reference proteome</keyword>
<feature type="region of interest" description="Disordered" evidence="1">
    <location>
        <begin position="409"/>
        <end position="428"/>
    </location>
</feature>
<feature type="domain" description="GBF-interacting protein 1 N-terminal" evidence="2">
    <location>
        <begin position="22"/>
        <end position="82"/>
    </location>
</feature>
<evidence type="ECO:0000256" key="1">
    <source>
        <dbReference type="SAM" id="MobiDB-lite"/>
    </source>
</evidence>
<feature type="compositionally biased region" description="Polar residues" evidence="1">
    <location>
        <begin position="154"/>
        <end position="173"/>
    </location>
</feature>
<dbReference type="AlphaFoldDB" id="A0A5N6RIL6"/>
<gene>
    <name evidence="3" type="ORF">FH972_016923</name>
</gene>
<feature type="region of interest" description="Disordered" evidence="1">
    <location>
        <begin position="1"/>
        <end position="23"/>
    </location>
</feature>
<dbReference type="GO" id="GO:0005634">
    <property type="term" value="C:nucleus"/>
    <property type="evidence" value="ECO:0007669"/>
    <property type="project" value="TreeGrafter"/>
</dbReference>
<dbReference type="OrthoDB" id="753279at2759"/>
<feature type="region of interest" description="Disordered" evidence="1">
    <location>
        <begin position="150"/>
        <end position="286"/>
    </location>
</feature>
<feature type="compositionally biased region" description="Polar residues" evidence="1">
    <location>
        <begin position="84"/>
        <end position="95"/>
    </location>
</feature>
<feature type="compositionally biased region" description="Basic and acidic residues" evidence="1">
    <location>
        <begin position="114"/>
        <end position="125"/>
    </location>
</feature>
<evidence type="ECO:0000313" key="4">
    <source>
        <dbReference type="Proteomes" id="UP000327013"/>
    </source>
</evidence>
<dbReference type="Pfam" id="PF06972">
    <property type="entry name" value="GIP1_N"/>
    <property type="match status" value="1"/>
</dbReference>
<feature type="compositionally biased region" description="Polar residues" evidence="1">
    <location>
        <begin position="198"/>
        <end position="207"/>
    </location>
</feature>
<dbReference type="InterPro" id="IPR009060">
    <property type="entry name" value="UBA-like_sf"/>
</dbReference>
<feature type="compositionally biased region" description="Low complexity" evidence="1">
    <location>
        <begin position="268"/>
        <end position="282"/>
    </location>
</feature>
<dbReference type="SUPFAM" id="SSF46934">
    <property type="entry name" value="UBA-like"/>
    <property type="match status" value="1"/>
</dbReference>
<dbReference type="GO" id="GO:0051082">
    <property type="term" value="F:unfolded protein binding"/>
    <property type="evidence" value="ECO:0007669"/>
    <property type="project" value="TreeGrafter"/>
</dbReference>
<name>A0A5N6RIL6_9ROSI</name>
<dbReference type="InterPro" id="IPR009719">
    <property type="entry name" value="GIP1_N"/>
</dbReference>
<dbReference type="InterPro" id="IPR044277">
    <property type="entry name" value="GIP1"/>
</dbReference>
<evidence type="ECO:0000313" key="3">
    <source>
        <dbReference type="EMBL" id="KAE8098893.1"/>
    </source>
</evidence>